<reference evidence="2 3" key="1">
    <citation type="submission" date="2017-05" db="EMBL/GenBank/DDBJ databases">
        <title>Vagococcus spp. assemblies.</title>
        <authorList>
            <person name="Gulvik C.A."/>
        </authorList>
    </citation>
    <scope>NUCLEOTIDE SEQUENCE [LARGE SCALE GENOMIC DNA]</scope>
    <source>
        <strain evidence="2 3">NCFB 2777</strain>
    </source>
</reference>
<dbReference type="AlphaFoldDB" id="A0A429ZB92"/>
<sequence>MKPDVKAVYDSFPDTQLTALLAIRELILNTANTLPQIGELEESLKWNQPTYSTKLKTGTPIRLFTFGDKIALFVHCQTTLVEQIKPLFSDVFEFSGTRAVIIDPNLPLPTKELIFFIQSALTYHLSNDKK</sequence>
<dbReference type="RefSeq" id="WP_126782546.1">
    <property type="nucleotide sequence ID" value="NZ_NGJU01000036.1"/>
</dbReference>
<proteinExistence type="predicted"/>
<evidence type="ECO:0000259" key="1">
    <source>
        <dbReference type="Pfam" id="PF08818"/>
    </source>
</evidence>
<name>A0A429ZB92_9ENTE</name>
<evidence type="ECO:0000313" key="2">
    <source>
        <dbReference type="EMBL" id="RST90946.1"/>
    </source>
</evidence>
<dbReference type="Pfam" id="PF08818">
    <property type="entry name" value="DUF1801"/>
    <property type="match status" value="1"/>
</dbReference>
<dbReference type="InterPro" id="IPR014922">
    <property type="entry name" value="YdhG-like"/>
</dbReference>
<dbReference type="Proteomes" id="UP000287239">
    <property type="component" value="Unassembled WGS sequence"/>
</dbReference>
<dbReference type="SUPFAM" id="SSF159888">
    <property type="entry name" value="YdhG-like"/>
    <property type="match status" value="1"/>
</dbReference>
<dbReference type="OrthoDB" id="328972at2"/>
<evidence type="ECO:0000313" key="3">
    <source>
        <dbReference type="Proteomes" id="UP000287239"/>
    </source>
</evidence>
<dbReference type="EMBL" id="NGJU01000036">
    <property type="protein sequence ID" value="RST90946.1"/>
    <property type="molecule type" value="Genomic_DNA"/>
</dbReference>
<accession>A0A429ZB92</accession>
<gene>
    <name evidence="2" type="ORF">CBF35_14895</name>
</gene>
<organism evidence="2 3">
    <name type="scientific">Vagococcus salmoninarum</name>
    <dbReference type="NCBI Taxonomy" id="2739"/>
    <lineage>
        <taxon>Bacteria</taxon>
        <taxon>Bacillati</taxon>
        <taxon>Bacillota</taxon>
        <taxon>Bacilli</taxon>
        <taxon>Lactobacillales</taxon>
        <taxon>Enterococcaceae</taxon>
        <taxon>Vagococcus</taxon>
    </lineage>
</organism>
<dbReference type="GeneID" id="98569632"/>
<keyword evidence="3" id="KW-1185">Reference proteome</keyword>
<comment type="caution">
    <text evidence="2">The sequence shown here is derived from an EMBL/GenBank/DDBJ whole genome shotgun (WGS) entry which is preliminary data.</text>
</comment>
<feature type="domain" description="YdhG-like" evidence="1">
    <location>
        <begin position="20"/>
        <end position="120"/>
    </location>
</feature>
<protein>
    <recommendedName>
        <fullName evidence="1">YdhG-like domain-containing protein</fullName>
    </recommendedName>
</protein>